<dbReference type="InterPro" id="IPR032675">
    <property type="entry name" value="LRR_dom_sf"/>
</dbReference>
<dbReference type="GO" id="GO:0031146">
    <property type="term" value="P:SCF-dependent proteasomal ubiquitin-dependent protein catabolic process"/>
    <property type="evidence" value="ECO:0007669"/>
    <property type="project" value="TreeGrafter"/>
</dbReference>
<gene>
    <name evidence="2" type="ORF">NP493_483g01012</name>
</gene>
<dbReference type="GO" id="GO:0019005">
    <property type="term" value="C:SCF ubiquitin ligase complex"/>
    <property type="evidence" value="ECO:0007669"/>
    <property type="project" value="TreeGrafter"/>
</dbReference>
<reference evidence="2" key="1">
    <citation type="journal article" date="2023" name="Mol. Biol. Evol.">
        <title>Third-Generation Sequencing Reveals the Adaptive Role of the Epigenome in Three Deep-Sea Polychaetes.</title>
        <authorList>
            <person name="Perez M."/>
            <person name="Aroh O."/>
            <person name="Sun Y."/>
            <person name="Lan Y."/>
            <person name="Juniper S.K."/>
            <person name="Young C.R."/>
            <person name="Angers B."/>
            <person name="Qian P.Y."/>
        </authorList>
    </citation>
    <scope>NUCLEOTIDE SEQUENCE</scope>
    <source>
        <strain evidence="2">R07B-5</strain>
    </source>
</reference>
<dbReference type="SMART" id="SM00256">
    <property type="entry name" value="FBOX"/>
    <property type="match status" value="1"/>
</dbReference>
<proteinExistence type="predicted"/>
<dbReference type="PANTHER" id="PTHR13318">
    <property type="entry name" value="PARTNER OF PAIRED, ISOFORM B-RELATED"/>
    <property type="match status" value="1"/>
</dbReference>
<name>A0AAD9KY51_RIDPI</name>
<evidence type="ECO:0000313" key="2">
    <source>
        <dbReference type="EMBL" id="KAK2179556.1"/>
    </source>
</evidence>
<sequence>MALVLNTNAEISHLPDNILLEVFYCLTVKDLCCAGRVCRRWRRVASDRTLWKHVNLTAYELNLTKMWKIIRNHFSDVLLSLHLKGHLDQGGSRWKKSSLSDAMLKELRERCPNISTLELVKVNLTNVSVECLPPRLERLGVISSLFPCGWFRPATDAEVLPSLRQLDLSDSGKTSNSDISGLCHCRHITELKLNGCYRLTDAAAKVIADSLPDLETLEMSGTSCTDLALHHISRHLTQLTSVNMAACTAVTDFGIGLIGHGLVRLKYLSLDRCPSVTDAGIEQLTSLKQLQFLDVTATKVTQSAADRFKMALPRCNVAL</sequence>
<dbReference type="AlphaFoldDB" id="A0AAD9KY51"/>
<dbReference type="Proteomes" id="UP001209878">
    <property type="component" value="Unassembled WGS sequence"/>
</dbReference>
<dbReference type="InterPro" id="IPR006553">
    <property type="entry name" value="Leu-rich_rpt_Cys-con_subtyp"/>
</dbReference>
<dbReference type="Pfam" id="PF12937">
    <property type="entry name" value="F-box-like"/>
    <property type="match status" value="1"/>
</dbReference>
<comment type="caution">
    <text evidence="2">The sequence shown here is derived from an EMBL/GenBank/DDBJ whole genome shotgun (WGS) entry which is preliminary data.</text>
</comment>
<feature type="domain" description="F-box" evidence="1">
    <location>
        <begin position="8"/>
        <end position="54"/>
    </location>
</feature>
<dbReference type="EMBL" id="JAODUO010000483">
    <property type="protein sequence ID" value="KAK2179556.1"/>
    <property type="molecule type" value="Genomic_DNA"/>
</dbReference>
<keyword evidence="3" id="KW-1185">Reference proteome</keyword>
<dbReference type="PROSITE" id="PS50181">
    <property type="entry name" value="FBOX"/>
    <property type="match status" value="1"/>
</dbReference>
<evidence type="ECO:0000259" key="1">
    <source>
        <dbReference type="PROSITE" id="PS50181"/>
    </source>
</evidence>
<dbReference type="Pfam" id="PF25372">
    <property type="entry name" value="DUF7885"/>
    <property type="match status" value="1"/>
</dbReference>
<accession>A0AAD9KY51</accession>
<protein>
    <recommendedName>
        <fullName evidence="1">F-box domain-containing protein</fullName>
    </recommendedName>
</protein>
<dbReference type="InterPro" id="IPR057207">
    <property type="entry name" value="FBXL15_LRR"/>
</dbReference>
<dbReference type="SUPFAM" id="SSF52047">
    <property type="entry name" value="RNI-like"/>
    <property type="match status" value="1"/>
</dbReference>
<evidence type="ECO:0000313" key="3">
    <source>
        <dbReference type="Proteomes" id="UP001209878"/>
    </source>
</evidence>
<dbReference type="Gene3D" id="3.80.10.10">
    <property type="entry name" value="Ribonuclease Inhibitor"/>
    <property type="match status" value="1"/>
</dbReference>
<dbReference type="PANTHER" id="PTHR13318:SF95">
    <property type="entry name" value="F-BOX PROTEIN YLR352W"/>
    <property type="match status" value="1"/>
</dbReference>
<dbReference type="SMART" id="SM00367">
    <property type="entry name" value="LRR_CC"/>
    <property type="match status" value="4"/>
</dbReference>
<dbReference type="InterPro" id="IPR001810">
    <property type="entry name" value="F-box_dom"/>
</dbReference>
<organism evidence="2 3">
    <name type="scientific">Ridgeia piscesae</name>
    <name type="common">Tubeworm</name>
    <dbReference type="NCBI Taxonomy" id="27915"/>
    <lineage>
        <taxon>Eukaryota</taxon>
        <taxon>Metazoa</taxon>
        <taxon>Spiralia</taxon>
        <taxon>Lophotrochozoa</taxon>
        <taxon>Annelida</taxon>
        <taxon>Polychaeta</taxon>
        <taxon>Sedentaria</taxon>
        <taxon>Canalipalpata</taxon>
        <taxon>Sabellida</taxon>
        <taxon>Siboglinidae</taxon>
        <taxon>Ridgeia</taxon>
    </lineage>
</organism>